<name>A0A3D9ZEM5_9ACTN</name>
<sequence>MVSAVESYDAREQLDIVQRAEAAPYIDYPATPWWYSPVIGAWVAAMIGVFSWWRSHLALAIVLLVVLVALEGAFIAWMRQRHGALPMPGRGTPPREIASVWRGYGFTVPAVALVVALTWWLAGAPVAAGVAFVLVTAGLAIYERRYAVAAAKVRSRLA</sequence>
<dbReference type="Proteomes" id="UP000256913">
    <property type="component" value="Unassembled WGS sequence"/>
</dbReference>
<dbReference type="AlphaFoldDB" id="A0A3D9ZEM5"/>
<evidence type="ECO:0000313" key="3">
    <source>
        <dbReference type="Proteomes" id="UP000256913"/>
    </source>
</evidence>
<keyword evidence="1" id="KW-1133">Transmembrane helix</keyword>
<comment type="caution">
    <text evidence="2">The sequence shown here is derived from an EMBL/GenBank/DDBJ whole genome shotgun (WGS) entry which is preliminary data.</text>
</comment>
<feature type="transmembrane region" description="Helical" evidence="1">
    <location>
        <begin position="59"/>
        <end position="78"/>
    </location>
</feature>
<evidence type="ECO:0000313" key="2">
    <source>
        <dbReference type="EMBL" id="REF95866.1"/>
    </source>
</evidence>
<organism evidence="2 3">
    <name type="scientific">Asanoa ferruginea</name>
    <dbReference type="NCBI Taxonomy" id="53367"/>
    <lineage>
        <taxon>Bacteria</taxon>
        <taxon>Bacillati</taxon>
        <taxon>Actinomycetota</taxon>
        <taxon>Actinomycetes</taxon>
        <taxon>Micromonosporales</taxon>
        <taxon>Micromonosporaceae</taxon>
        <taxon>Asanoa</taxon>
    </lineage>
</organism>
<feature type="transmembrane region" description="Helical" evidence="1">
    <location>
        <begin position="33"/>
        <end position="53"/>
    </location>
</feature>
<reference evidence="2 3" key="1">
    <citation type="submission" date="2018-08" db="EMBL/GenBank/DDBJ databases">
        <title>Sequencing the genomes of 1000 actinobacteria strains.</title>
        <authorList>
            <person name="Klenk H.-P."/>
        </authorList>
    </citation>
    <scope>NUCLEOTIDE SEQUENCE [LARGE SCALE GENOMIC DNA]</scope>
    <source>
        <strain evidence="2 3">DSM 44099</strain>
    </source>
</reference>
<feature type="transmembrane region" description="Helical" evidence="1">
    <location>
        <begin position="126"/>
        <end position="142"/>
    </location>
</feature>
<dbReference type="EMBL" id="QUMQ01000001">
    <property type="protein sequence ID" value="REF95866.1"/>
    <property type="molecule type" value="Genomic_DNA"/>
</dbReference>
<accession>A0A3D9ZEM5</accession>
<keyword evidence="3" id="KW-1185">Reference proteome</keyword>
<evidence type="ECO:0000256" key="1">
    <source>
        <dbReference type="SAM" id="Phobius"/>
    </source>
</evidence>
<keyword evidence="1" id="KW-0472">Membrane</keyword>
<protein>
    <submittedName>
        <fullName evidence="2">Uncharacterized protein</fullName>
    </submittedName>
</protein>
<keyword evidence="1" id="KW-0812">Transmembrane</keyword>
<gene>
    <name evidence="2" type="ORF">DFJ67_1829</name>
</gene>
<proteinExistence type="predicted"/>